<comment type="catalytic activity">
    <reaction evidence="19 20">
        <text>a quinol + 2 Fe(III)-[cytochrome c](out) = a quinone + 2 Fe(II)-[cytochrome c](out) + 2 H(+)(out)</text>
        <dbReference type="Rhea" id="RHEA:11484"/>
        <dbReference type="Rhea" id="RHEA-COMP:10350"/>
        <dbReference type="Rhea" id="RHEA-COMP:14399"/>
        <dbReference type="ChEBI" id="CHEBI:15378"/>
        <dbReference type="ChEBI" id="CHEBI:24646"/>
        <dbReference type="ChEBI" id="CHEBI:29033"/>
        <dbReference type="ChEBI" id="CHEBI:29034"/>
        <dbReference type="ChEBI" id="CHEBI:132124"/>
        <dbReference type="EC" id="7.1.1.8"/>
    </reaction>
</comment>
<sequence length="219" mass="23732">MVITRGQKVFEKQKFQHPLGDKWMSNAPVDTGRRRFLTAATAVVGGAGAVAVAVPFIKSWNPSAKAKAAGAPVEVNISKIEPGQLIRVEWRGKPVWVVRRTEAVINELPTHDDKLRDPASAEMQQPEYATNPLRSIKPEYFIAVGICTHLGCSPTYLPDSFGEQVQGVTSGFFCPCHGSKFDMAGRVFQGVPAPLNLVIPPHQYVDDGTVIIGVDKGVA</sequence>
<evidence type="ECO:0000256" key="4">
    <source>
        <dbReference type="ARBA" id="ARBA00011649"/>
    </source>
</evidence>
<keyword evidence="24" id="KW-1185">Reference proteome</keyword>
<name>A0ABP2YZC5_9GAMM</name>
<evidence type="ECO:0000256" key="7">
    <source>
        <dbReference type="ARBA" id="ARBA00022448"/>
    </source>
</evidence>
<keyword evidence="18" id="KW-1015">Disulfide bond</keyword>
<evidence type="ECO:0000256" key="10">
    <source>
        <dbReference type="ARBA" id="ARBA00022714"/>
    </source>
</evidence>
<dbReference type="CDD" id="cd03470">
    <property type="entry name" value="Rieske_cytochrome_bc1"/>
    <property type="match status" value="1"/>
</dbReference>
<dbReference type="InterPro" id="IPR017941">
    <property type="entry name" value="Rieske_2Fe-2S"/>
</dbReference>
<dbReference type="InterPro" id="IPR005805">
    <property type="entry name" value="Rieske_Fe-S_prot_C"/>
</dbReference>
<keyword evidence="12" id="KW-1278">Translocase</keyword>
<dbReference type="Proteomes" id="UP000017548">
    <property type="component" value="Unassembled WGS sequence"/>
</dbReference>
<feature type="transmembrane region" description="Helical" evidence="20">
    <location>
        <begin position="36"/>
        <end position="57"/>
    </location>
</feature>
<dbReference type="InterPro" id="IPR006317">
    <property type="entry name" value="Ubiquinol_cyt_c_Rdtase_Fe-S-su"/>
</dbReference>
<evidence type="ECO:0000256" key="14">
    <source>
        <dbReference type="ARBA" id="ARBA00022989"/>
    </source>
</evidence>
<evidence type="ECO:0000256" key="3">
    <source>
        <dbReference type="ARBA" id="ARBA00010651"/>
    </source>
</evidence>
<evidence type="ECO:0000256" key="1">
    <source>
        <dbReference type="ARBA" id="ARBA00002444"/>
    </source>
</evidence>
<dbReference type="InterPro" id="IPR006311">
    <property type="entry name" value="TAT_signal"/>
</dbReference>
<keyword evidence="7 20" id="KW-0813">Transport</keyword>
<keyword evidence="8" id="KW-1003">Cell membrane</keyword>
<dbReference type="Gene3D" id="2.102.10.10">
    <property type="entry name" value="Rieske [2Fe-2S] iron-sulphur domain"/>
    <property type="match status" value="1"/>
</dbReference>
<organism evidence="23 24">
    <name type="scientific">Shewanella decolorationis S12</name>
    <dbReference type="NCBI Taxonomy" id="1353536"/>
    <lineage>
        <taxon>Bacteria</taxon>
        <taxon>Pseudomonadati</taxon>
        <taxon>Pseudomonadota</taxon>
        <taxon>Gammaproteobacteria</taxon>
        <taxon>Alteromonadales</taxon>
        <taxon>Shewanellaceae</taxon>
        <taxon>Shewanella</taxon>
    </lineage>
</organism>
<dbReference type="InterPro" id="IPR036922">
    <property type="entry name" value="Rieske_2Fe-2S_sf"/>
</dbReference>
<comment type="function">
    <text evidence="1">Component of the ubiquinol-cytochrome c reductase complex (complex III or cytochrome b-c1 complex), which is a respiratory chain that generates an electrochemical potential coupled to ATP synthesis.</text>
</comment>
<evidence type="ECO:0000313" key="23">
    <source>
        <dbReference type="EMBL" id="ESE39720.1"/>
    </source>
</evidence>
<accession>A0ABP2YZC5</accession>
<gene>
    <name evidence="23" type="ORF">SHD_3929</name>
</gene>
<dbReference type="NCBIfam" id="TIGR01416">
    <property type="entry name" value="Rieske_proteo"/>
    <property type="match status" value="1"/>
</dbReference>
<reference evidence="23 24" key="1">
    <citation type="journal article" date="2013" name="Genome Announc.">
        <title>Draft Genome Sequence of Shewanella decolorationis S12, a Dye-Degrading Bacterium Isolated from a Wastewater Treatment Plant.</title>
        <authorList>
            <person name="Xu M."/>
            <person name="Fang Y."/>
            <person name="Liu J."/>
            <person name="Chen X."/>
            <person name="Sun G."/>
            <person name="Guo J."/>
            <person name="Hua Z."/>
            <person name="Tu Q."/>
            <person name="Wu L."/>
            <person name="Zhou J."/>
            <person name="Liu X."/>
        </authorList>
    </citation>
    <scope>NUCLEOTIDE SEQUENCE [LARGE SCALE GENOMIC DNA]</scope>
    <source>
        <strain evidence="23 24">S12</strain>
    </source>
</reference>
<dbReference type="PROSITE" id="PS51296">
    <property type="entry name" value="RIESKE"/>
    <property type="match status" value="1"/>
</dbReference>
<dbReference type="InterPro" id="IPR014349">
    <property type="entry name" value="Rieske_Fe-S_prot"/>
</dbReference>
<feature type="domain" description="Rieske" evidence="22">
    <location>
        <begin position="107"/>
        <end position="211"/>
    </location>
</feature>
<keyword evidence="14 20" id="KW-1133">Transmembrane helix</keyword>
<comment type="cofactor">
    <cofactor evidence="20">
        <name>[2Fe-2S] cluster</name>
        <dbReference type="ChEBI" id="CHEBI:190135"/>
    </cofactor>
    <text evidence="20">Binds 1 [2Fe-2S] cluster per subunit.</text>
</comment>
<evidence type="ECO:0000256" key="12">
    <source>
        <dbReference type="ARBA" id="ARBA00022967"/>
    </source>
</evidence>
<evidence type="ECO:0000256" key="18">
    <source>
        <dbReference type="ARBA" id="ARBA00023157"/>
    </source>
</evidence>
<evidence type="ECO:0000256" key="2">
    <source>
        <dbReference type="ARBA" id="ARBA00004162"/>
    </source>
</evidence>
<evidence type="ECO:0000256" key="13">
    <source>
        <dbReference type="ARBA" id="ARBA00022982"/>
    </source>
</evidence>
<evidence type="ECO:0000256" key="15">
    <source>
        <dbReference type="ARBA" id="ARBA00023004"/>
    </source>
</evidence>
<keyword evidence="15" id="KW-0408">Iron</keyword>
<evidence type="ECO:0000256" key="9">
    <source>
        <dbReference type="ARBA" id="ARBA00022692"/>
    </source>
</evidence>
<comment type="caution">
    <text evidence="23">The sequence shown here is derived from an EMBL/GenBank/DDBJ whole genome shotgun (WGS) entry which is preliminary data.</text>
</comment>
<dbReference type="EMBL" id="AXZL01000076">
    <property type="protein sequence ID" value="ESE39720.1"/>
    <property type="molecule type" value="Genomic_DNA"/>
</dbReference>
<protein>
    <recommendedName>
        <fullName evidence="6 20">Ubiquinol-cytochrome c reductase iron-sulfur subunit</fullName>
        <ecNumber evidence="5 20">7.1.1.8</ecNumber>
    </recommendedName>
</protein>
<keyword evidence="17 20" id="KW-0472">Membrane</keyword>
<keyword evidence="16" id="KW-0411">Iron-sulfur</keyword>
<evidence type="ECO:0000256" key="17">
    <source>
        <dbReference type="ARBA" id="ARBA00023136"/>
    </source>
</evidence>
<evidence type="ECO:0000256" key="8">
    <source>
        <dbReference type="ARBA" id="ARBA00022475"/>
    </source>
</evidence>
<keyword evidence="10" id="KW-0001">2Fe-2S</keyword>
<keyword evidence="9 20" id="KW-0812">Transmembrane</keyword>
<dbReference type="Pfam" id="PF00355">
    <property type="entry name" value="Rieske"/>
    <property type="match status" value="1"/>
</dbReference>
<evidence type="ECO:0000259" key="22">
    <source>
        <dbReference type="PROSITE" id="PS51296"/>
    </source>
</evidence>
<proteinExistence type="inferred from homology"/>
<evidence type="ECO:0000256" key="20">
    <source>
        <dbReference type="RuleBase" id="RU004494"/>
    </source>
</evidence>
<comment type="subcellular location">
    <subcellularLocation>
        <location evidence="2">Cell membrane</location>
        <topology evidence="2">Single-pass membrane protein</topology>
    </subcellularLocation>
</comment>
<comment type="subunit">
    <text evidence="4 21">The main subunits of complex b-c1 are: cytochrome b, cytochrome c1 and the Rieske protein.</text>
</comment>
<evidence type="ECO:0000256" key="19">
    <source>
        <dbReference type="ARBA" id="ARBA00029351"/>
    </source>
</evidence>
<evidence type="ECO:0000313" key="24">
    <source>
        <dbReference type="Proteomes" id="UP000017548"/>
    </source>
</evidence>
<dbReference type="InterPro" id="IPR019470">
    <property type="entry name" value="Ubiq_cytC_Rdtase_Fe-S_su_TAT"/>
</dbReference>
<dbReference type="Gene3D" id="1.20.5.510">
    <property type="entry name" value="Single helix bin"/>
    <property type="match status" value="1"/>
</dbReference>
<dbReference type="SUPFAM" id="SSF50022">
    <property type="entry name" value="ISP domain"/>
    <property type="match status" value="1"/>
</dbReference>
<dbReference type="PROSITE" id="PS51318">
    <property type="entry name" value="TAT"/>
    <property type="match status" value="1"/>
</dbReference>
<dbReference type="PRINTS" id="PR00162">
    <property type="entry name" value="RIESKE"/>
</dbReference>
<comment type="miscellaneous">
    <text evidence="20">The Rieske protein is a high potential 2Fe-2S protein.</text>
</comment>
<dbReference type="Pfam" id="PF10399">
    <property type="entry name" value="UCR_Fe-S_N"/>
    <property type="match status" value="1"/>
</dbReference>
<evidence type="ECO:0000256" key="5">
    <source>
        <dbReference type="ARBA" id="ARBA00012951"/>
    </source>
</evidence>
<evidence type="ECO:0000256" key="11">
    <source>
        <dbReference type="ARBA" id="ARBA00022723"/>
    </source>
</evidence>
<keyword evidence="11" id="KW-0479">Metal-binding</keyword>
<comment type="similarity">
    <text evidence="3">Belongs to the Rieske iron-sulfur protein family.</text>
</comment>
<evidence type="ECO:0000256" key="21">
    <source>
        <dbReference type="RuleBase" id="RU004497"/>
    </source>
</evidence>
<dbReference type="PANTHER" id="PTHR10134">
    <property type="entry name" value="CYTOCHROME B-C1 COMPLEX SUBUNIT RIESKE, MITOCHONDRIAL"/>
    <property type="match status" value="1"/>
</dbReference>
<dbReference type="EC" id="7.1.1.8" evidence="5 20"/>
<keyword evidence="13 20" id="KW-0249">Electron transport</keyword>
<evidence type="ECO:0000256" key="6">
    <source>
        <dbReference type="ARBA" id="ARBA00019816"/>
    </source>
</evidence>
<evidence type="ECO:0000256" key="16">
    <source>
        <dbReference type="ARBA" id="ARBA00023014"/>
    </source>
</evidence>